<organism evidence="2 3">
    <name type="scientific">Oryza meyeriana var. granulata</name>
    <dbReference type="NCBI Taxonomy" id="110450"/>
    <lineage>
        <taxon>Eukaryota</taxon>
        <taxon>Viridiplantae</taxon>
        <taxon>Streptophyta</taxon>
        <taxon>Embryophyta</taxon>
        <taxon>Tracheophyta</taxon>
        <taxon>Spermatophyta</taxon>
        <taxon>Magnoliopsida</taxon>
        <taxon>Liliopsida</taxon>
        <taxon>Poales</taxon>
        <taxon>Poaceae</taxon>
        <taxon>BOP clade</taxon>
        <taxon>Oryzoideae</taxon>
        <taxon>Oryzeae</taxon>
        <taxon>Oryzinae</taxon>
        <taxon>Oryza</taxon>
        <taxon>Oryza meyeriana</taxon>
    </lineage>
</organism>
<dbReference type="EMBL" id="SPHZ02000003">
    <property type="protein sequence ID" value="KAF0928086.1"/>
    <property type="molecule type" value="Genomic_DNA"/>
</dbReference>
<evidence type="ECO:0000313" key="2">
    <source>
        <dbReference type="EMBL" id="KAF0928086.1"/>
    </source>
</evidence>
<dbReference type="AlphaFoldDB" id="A0A6G1ETY2"/>
<reference evidence="2 3" key="1">
    <citation type="submission" date="2019-11" db="EMBL/GenBank/DDBJ databases">
        <title>Whole genome sequence of Oryza granulata.</title>
        <authorList>
            <person name="Li W."/>
        </authorList>
    </citation>
    <scope>NUCLEOTIDE SEQUENCE [LARGE SCALE GENOMIC DNA]</scope>
    <source>
        <strain evidence="3">cv. Menghai</strain>
        <tissue evidence="2">Leaf</tissue>
    </source>
</reference>
<evidence type="ECO:0000256" key="1">
    <source>
        <dbReference type="SAM" id="Phobius"/>
    </source>
</evidence>
<gene>
    <name evidence="2" type="ORF">E2562_037866</name>
</gene>
<comment type="caution">
    <text evidence="2">The sequence shown here is derived from an EMBL/GenBank/DDBJ whole genome shotgun (WGS) entry which is preliminary data.</text>
</comment>
<feature type="transmembrane region" description="Helical" evidence="1">
    <location>
        <begin position="48"/>
        <end position="68"/>
    </location>
</feature>
<evidence type="ECO:0000313" key="3">
    <source>
        <dbReference type="Proteomes" id="UP000479710"/>
    </source>
</evidence>
<dbReference type="Proteomes" id="UP000479710">
    <property type="component" value="Unassembled WGS sequence"/>
</dbReference>
<proteinExistence type="predicted"/>
<name>A0A6G1ETY2_9ORYZ</name>
<keyword evidence="1" id="KW-0812">Transmembrane</keyword>
<keyword evidence="3" id="KW-1185">Reference proteome</keyword>
<protein>
    <submittedName>
        <fullName evidence="2">Uncharacterized protein</fullName>
    </submittedName>
</protein>
<sequence length="75" mass="8251">MEFPSFDRAVSVVTFEEPAFAMGGTLLHLQMVPQNVNKPTLPLAYGEYSPATGVALVSAFAIMSVRMIQSMFYVF</sequence>
<keyword evidence="1" id="KW-0472">Membrane</keyword>
<accession>A0A6G1ETY2</accession>
<keyword evidence="1" id="KW-1133">Transmembrane helix</keyword>